<gene>
    <name evidence="3" type="primary">LOC112548326</name>
</gene>
<keyword evidence="2" id="KW-1185">Reference proteome</keyword>
<organism evidence="2 3">
    <name type="scientific">Alligator sinensis</name>
    <name type="common">Chinese alligator</name>
    <dbReference type="NCBI Taxonomy" id="38654"/>
    <lineage>
        <taxon>Eukaryota</taxon>
        <taxon>Metazoa</taxon>
        <taxon>Chordata</taxon>
        <taxon>Craniata</taxon>
        <taxon>Vertebrata</taxon>
        <taxon>Euteleostomi</taxon>
        <taxon>Archelosauria</taxon>
        <taxon>Archosauria</taxon>
        <taxon>Crocodylia</taxon>
        <taxon>Alligatoridae</taxon>
        <taxon>Alligatorinae</taxon>
        <taxon>Alligator</taxon>
    </lineage>
</organism>
<feature type="region of interest" description="Disordered" evidence="1">
    <location>
        <begin position="1"/>
        <end position="25"/>
    </location>
</feature>
<sequence length="202" mass="21724">MKGSSVAGWQVELETGGEEKRSPHFRSSLSLRVGGRRLLRGISGPGGADGVASLRAAGLEDWTLPTTPCMSAGQREPRPRPVRSLLGRRGCCAGASGSRGPPLPGGSWRSRTQEACRQEGLRVQKSLVSSRPEPVQHQERWGQDAMQAMQPPCEAELPSAALAEGFQLGQAEDEKLQVRAFVWCHLHLHVSGDVPPQIPAPQ</sequence>
<name>A0A3Q0FQD3_ALLSI</name>
<accession>A0A3Q0FQD3</accession>
<evidence type="ECO:0000256" key="1">
    <source>
        <dbReference type="SAM" id="MobiDB-lite"/>
    </source>
</evidence>
<dbReference type="RefSeq" id="XP_025049497.1">
    <property type="nucleotide sequence ID" value="XM_025193712.1"/>
</dbReference>
<dbReference type="KEGG" id="asn:112548326"/>
<reference evidence="3" key="1">
    <citation type="submission" date="2025-08" db="UniProtKB">
        <authorList>
            <consortium name="RefSeq"/>
        </authorList>
    </citation>
    <scope>IDENTIFICATION</scope>
</reference>
<evidence type="ECO:0000313" key="2">
    <source>
        <dbReference type="Proteomes" id="UP000189705"/>
    </source>
</evidence>
<dbReference type="GeneID" id="112548326"/>
<dbReference type="Proteomes" id="UP000189705">
    <property type="component" value="Unplaced"/>
</dbReference>
<protein>
    <submittedName>
        <fullName evidence="3">Uncharacterized protein LOC112548326</fullName>
    </submittedName>
</protein>
<evidence type="ECO:0000313" key="3">
    <source>
        <dbReference type="RefSeq" id="XP_025049497.1"/>
    </source>
</evidence>
<proteinExistence type="predicted"/>
<dbReference type="InParanoid" id="A0A3Q0FQD3"/>
<dbReference type="AlphaFoldDB" id="A0A3Q0FQD3"/>